<dbReference type="RefSeq" id="WP_030696791.1">
    <property type="nucleotide sequence ID" value="NZ_JAANNT010000001.1"/>
</dbReference>
<keyword evidence="4" id="KW-1185">Reference proteome</keyword>
<reference evidence="3 4" key="1">
    <citation type="submission" date="2020-03" db="EMBL/GenBank/DDBJ databases">
        <title>Complete genome sequence of sixteen Streptomyces strains facilitates identification of candidate genes involved in plant growth-promotion in grain legumes and cereals.</title>
        <authorList>
            <person name="Gopalakrishnan S."/>
            <person name="Thakur V."/>
            <person name="Saxena R."/>
            <person name="Vadlamudi S."/>
            <person name="Purohit S."/>
            <person name="Kumar V."/>
            <person name="Rathore A."/>
            <person name="Chitikineni A."/>
            <person name="Varshney R.K."/>
        </authorList>
    </citation>
    <scope>NUCLEOTIDE SEQUENCE [LARGE SCALE GENOMIC DNA]</scope>
    <source>
        <strain evidence="3 4">KAI-180</strain>
    </source>
</reference>
<keyword evidence="2" id="KW-0812">Transmembrane</keyword>
<organism evidence="3 4">
    <name type="scientific">Streptomyces odorifer</name>
    <dbReference type="NCBI Taxonomy" id="53450"/>
    <lineage>
        <taxon>Bacteria</taxon>
        <taxon>Bacillati</taxon>
        <taxon>Actinomycetota</taxon>
        <taxon>Actinomycetes</taxon>
        <taxon>Kitasatosporales</taxon>
        <taxon>Streptomycetaceae</taxon>
        <taxon>Streptomyces</taxon>
        <taxon>Streptomyces albidoflavus group</taxon>
    </lineage>
</organism>
<proteinExistence type="predicted"/>
<keyword evidence="3" id="KW-0808">Transferase</keyword>
<name>A0A7Y6C516_9ACTN</name>
<dbReference type="EMBL" id="JAANNT010000001">
    <property type="protein sequence ID" value="NUV27167.1"/>
    <property type="molecule type" value="Genomic_DNA"/>
</dbReference>
<dbReference type="Proteomes" id="UP000540128">
    <property type="component" value="Unassembled WGS sequence"/>
</dbReference>
<keyword evidence="3" id="KW-0418">Kinase</keyword>
<protein>
    <submittedName>
        <fullName evidence="3">Sugar kinase</fullName>
    </submittedName>
</protein>
<sequence length="198" mass="22079">MSLPTPTEPKPKPEPAAAPVPPTREQRRRTVRRRWITAIVIVLLIGVPAGYLLVSAGQSRDSGRDKERKWSATGLTSGWPSQVQRRIYQVPLPDNAWHVAYYETNNWKTSRLYVQFRTTEDQLATFLATYGATPEDLEQGKVTISARNQSVTGWDFGVSGPWSGLTHQQDDPLPTHNITVTRKPTGEALVYVVATSTP</sequence>
<evidence type="ECO:0000256" key="1">
    <source>
        <dbReference type="SAM" id="MobiDB-lite"/>
    </source>
</evidence>
<keyword evidence="2" id="KW-1133">Transmembrane helix</keyword>
<keyword evidence="2" id="KW-0472">Membrane</keyword>
<dbReference type="GO" id="GO:0016301">
    <property type="term" value="F:kinase activity"/>
    <property type="evidence" value="ECO:0007669"/>
    <property type="project" value="UniProtKB-KW"/>
</dbReference>
<accession>A0A7Y6C516</accession>
<evidence type="ECO:0000256" key="2">
    <source>
        <dbReference type="SAM" id="Phobius"/>
    </source>
</evidence>
<gene>
    <name evidence="3" type="ORF">G6W59_02195</name>
</gene>
<evidence type="ECO:0000313" key="3">
    <source>
        <dbReference type="EMBL" id="NUV27167.1"/>
    </source>
</evidence>
<feature type="region of interest" description="Disordered" evidence="1">
    <location>
        <begin position="1"/>
        <end position="28"/>
    </location>
</feature>
<feature type="transmembrane region" description="Helical" evidence="2">
    <location>
        <begin position="35"/>
        <end position="54"/>
    </location>
</feature>
<dbReference type="AlphaFoldDB" id="A0A7Y6C516"/>
<evidence type="ECO:0000313" key="4">
    <source>
        <dbReference type="Proteomes" id="UP000540128"/>
    </source>
</evidence>
<comment type="caution">
    <text evidence="3">The sequence shown here is derived from an EMBL/GenBank/DDBJ whole genome shotgun (WGS) entry which is preliminary data.</text>
</comment>